<dbReference type="EMBL" id="NAQV01000005">
    <property type="protein sequence ID" value="RAN64452.1"/>
    <property type="molecule type" value="Genomic_DNA"/>
</dbReference>
<dbReference type="GO" id="GO:0005829">
    <property type="term" value="C:cytosol"/>
    <property type="evidence" value="ECO:0007669"/>
    <property type="project" value="TreeGrafter"/>
</dbReference>
<evidence type="ECO:0000313" key="1">
    <source>
        <dbReference type="EMBL" id="OOL81487.1"/>
    </source>
</evidence>
<organism evidence="1 3">
    <name type="scientific">Dolosigranulum pigrum</name>
    <dbReference type="NCBI Taxonomy" id="29394"/>
    <lineage>
        <taxon>Bacteria</taxon>
        <taxon>Bacillati</taxon>
        <taxon>Bacillota</taxon>
        <taxon>Bacilli</taxon>
        <taxon>Lactobacillales</taxon>
        <taxon>Carnobacteriaceae</taxon>
        <taxon>Dolosigranulum</taxon>
    </lineage>
</organism>
<dbReference type="InterPro" id="IPR037012">
    <property type="entry name" value="NanQ/TabA/YiaL_sf"/>
</dbReference>
<dbReference type="EMBL" id="MUYF01000003">
    <property type="protein sequence ID" value="OOL81487.1"/>
    <property type="molecule type" value="Genomic_DNA"/>
</dbReference>
<dbReference type="Gene3D" id="2.60.120.370">
    <property type="entry name" value="YhcH/YjgK/YiaL"/>
    <property type="match status" value="1"/>
</dbReference>
<evidence type="ECO:0000313" key="4">
    <source>
        <dbReference type="Proteomes" id="UP000249099"/>
    </source>
</evidence>
<dbReference type="AlphaFoldDB" id="A0A1S8KP14"/>
<dbReference type="Proteomes" id="UP000190409">
    <property type="component" value="Unassembled WGS sequence"/>
</dbReference>
<proteinExistence type="predicted"/>
<protein>
    <submittedName>
        <fullName evidence="1">Uncharacterized protein</fullName>
    </submittedName>
</protein>
<dbReference type="Pfam" id="PF04074">
    <property type="entry name" value="DUF386"/>
    <property type="match status" value="1"/>
</dbReference>
<dbReference type="OrthoDB" id="9792756at2"/>
<sequence>MKVLNLKHLDRSEHEDIREVLEFMDQHDLTEYDGANNEVSEDTFFNVARYTTGSPEKAQWESHKRYIDVHVPLSGVERIHHNFLSNLEQVDYDEEGDSVASRGKHASELVVQSGDIVVFYPEDAHQTGVAADGPDDVHKVIFKVKI</sequence>
<dbReference type="InterPro" id="IPR004375">
    <property type="entry name" value="NanQ/TabA/YiaL"/>
</dbReference>
<dbReference type="Proteomes" id="UP000249099">
    <property type="component" value="Unassembled WGS sequence"/>
</dbReference>
<name>A0A1S8KP14_9LACT</name>
<dbReference type="SUPFAM" id="SSF51197">
    <property type="entry name" value="Clavaminate synthase-like"/>
    <property type="match status" value="1"/>
</dbReference>
<comment type="caution">
    <text evidence="1">The sequence shown here is derived from an EMBL/GenBank/DDBJ whole genome shotgun (WGS) entry which is preliminary data.</text>
</comment>
<reference evidence="2 4" key="2">
    <citation type="submission" date="2017-03" db="EMBL/GenBank/DDBJ databases">
        <title>wgs assembly of Dolosigranulum pigrum KPL CDC strains.</title>
        <authorList>
            <person name="Brugger S.D."/>
            <person name="Pettigrew M."/>
            <person name="Kong Y."/>
            <person name="Lemon K.P."/>
        </authorList>
    </citation>
    <scope>NUCLEOTIDE SEQUENCE [LARGE SCALE GENOMIC DNA]</scope>
    <source>
        <strain evidence="2 4">KPL1931_CDC4294-98</strain>
    </source>
</reference>
<dbReference type="RefSeq" id="WP_077862937.1">
    <property type="nucleotide sequence ID" value="NZ_CALUAQ010000008.1"/>
</dbReference>
<reference evidence="1 3" key="1">
    <citation type="submission" date="2017-01" db="EMBL/GenBank/DDBJ databases">
        <title>Complete Genome Sequence of Dolosigranulum pigrum isolated from a Patient with interstitial lung disease.</title>
        <authorList>
            <person name="Mukhopadhyay R."/>
            <person name="Joaquin J."/>
            <person name="Hogue R."/>
            <person name="Fitzgerald S."/>
            <person name="Jospin G."/>
            <person name="Eisen J.A."/>
            <person name="Chaturvedi V."/>
        </authorList>
    </citation>
    <scope>NUCLEOTIDE SEQUENCE [LARGE SCALE GENOMIC DNA]</scope>
    <source>
        <strain evidence="1 3">15S00348</strain>
    </source>
</reference>
<dbReference type="PANTHER" id="PTHR34986:SF1">
    <property type="entry name" value="PROTEIN YIAL"/>
    <property type="match status" value="1"/>
</dbReference>
<evidence type="ECO:0000313" key="2">
    <source>
        <dbReference type="EMBL" id="RAN64452.1"/>
    </source>
</evidence>
<accession>A0A1S8KP14</accession>
<evidence type="ECO:0000313" key="3">
    <source>
        <dbReference type="Proteomes" id="UP000190409"/>
    </source>
</evidence>
<gene>
    <name evidence="2" type="ORF">B8A44_01650</name>
    <name evidence="1" type="ORF">BWX42_07075</name>
</gene>
<dbReference type="PANTHER" id="PTHR34986">
    <property type="entry name" value="EVOLVED BETA-GALACTOSIDASE SUBUNIT BETA"/>
    <property type="match status" value="1"/>
</dbReference>
<dbReference type="NCBIfam" id="TIGR00022">
    <property type="entry name" value="YhcH/YjgK/YiaL family protein"/>
    <property type="match status" value="1"/>
</dbReference>